<dbReference type="InterPro" id="IPR019475">
    <property type="entry name" value="DNA_primase_DnaB-bd"/>
</dbReference>
<evidence type="ECO:0000256" key="8">
    <source>
        <dbReference type="ARBA" id="ARBA00022833"/>
    </source>
</evidence>
<dbReference type="InterPro" id="IPR030846">
    <property type="entry name" value="DnaG_bac"/>
</dbReference>
<evidence type="ECO:0000256" key="3">
    <source>
        <dbReference type="ARBA" id="ARBA00022679"/>
    </source>
</evidence>
<dbReference type="FunFam" id="3.40.1360.10:FF:000002">
    <property type="entry name" value="DNA primase"/>
    <property type="match status" value="1"/>
</dbReference>
<evidence type="ECO:0000256" key="12">
    <source>
        <dbReference type="HAMAP-Rule" id="MF_00974"/>
    </source>
</evidence>
<dbReference type="Pfam" id="PF08275">
    <property type="entry name" value="DNAG_N"/>
    <property type="match status" value="1"/>
</dbReference>
<keyword evidence="3 12" id="KW-0808">Transferase</keyword>
<dbReference type="PANTHER" id="PTHR30313:SF2">
    <property type="entry name" value="DNA PRIMASE"/>
    <property type="match status" value="1"/>
</dbReference>
<dbReference type="InterPro" id="IPR050219">
    <property type="entry name" value="DnaG_primase"/>
</dbReference>
<keyword evidence="9" id="KW-0460">Magnesium</keyword>
<dbReference type="GO" id="GO:0008270">
    <property type="term" value="F:zinc ion binding"/>
    <property type="evidence" value="ECO:0007669"/>
    <property type="project" value="UniProtKB-UniRule"/>
</dbReference>
<comment type="cofactor">
    <cofactor evidence="12 13 14">
        <name>Zn(2+)</name>
        <dbReference type="ChEBI" id="CHEBI:29105"/>
    </cofactor>
    <text evidence="12 13 14">Binds 1 zinc ion per monomer.</text>
</comment>
<evidence type="ECO:0000256" key="9">
    <source>
        <dbReference type="ARBA" id="ARBA00022842"/>
    </source>
</evidence>
<feature type="domain" description="Toprim" evidence="15">
    <location>
        <begin position="251"/>
        <end position="332"/>
    </location>
</feature>
<evidence type="ECO:0000256" key="14">
    <source>
        <dbReference type="PIRSR" id="PIRSR002811-1"/>
    </source>
</evidence>
<keyword evidence="7 12" id="KW-0863">Zinc-finger</keyword>
<reference evidence="17" key="1">
    <citation type="submission" date="2017-04" db="EMBL/GenBank/DDBJ databases">
        <title>Finegoldia magna isolated from orthopedic joint implant-associated infections.</title>
        <authorList>
            <person name="Bjorklund S."/>
            <person name="Bruggemann H."/>
            <person name="Jensen A."/>
            <person name="Hellmark B."/>
            <person name="Soderquist B."/>
        </authorList>
    </citation>
    <scope>NUCLEOTIDE SEQUENCE [LARGE SCALE GENOMIC DNA]</scope>
    <source>
        <strain evidence="17">CCUG 54800</strain>
    </source>
</reference>
<organism evidence="16 17">
    <name type="scientific">Finegoldia magna</name>
    <name type="common">Peptostreptococcus magnus</name>
    <dbReference type="NCBI Taxonomy" id="1260"/>
    <lineage>
        <taxon>Bacteria</taxon>
        <taxon>Bacillati</taxon>
        <taxon>Bacillota</taxon>
        <taxon>Tissierellia</taxon>
        <taxon>Tissierellales</taxon>
        <taxon>Peptoniphilaceae</taxon>
        <taxon>Finegoldia</taxon>
    </lineage>
</organism>
<dbReference type="Gene3D" id="3.40.1360.10">
    <property type="match status" value="1"/>
</dbReference>
<protein>
    <recommendedName>
        <fullName evidence="12 13">DNA primase</fullName>
        <ecNumber evidence="12">2.7.7.101</ecNumber>
    </recommendedName>
</protein>
<dbReference type="Pfam" id="PF01807">
    <property type="entry name" value="Zn_ribbon_DnaG"/>
    <property type="match status" value="1"/>
</dbReference>
<dbReference type="InterPro" id="IPR036977">
    <property type="entry name" value="DNA_primase_Znf_CHC2"/>
</dbReference>
<comment type="caution">
    <text evidence="16">The sequence shown here is derived from an EMBL/GenBank/DDBJ whole genome shotgun (WGS) entry which is preliminary data.</text>
</comment>
<dbReference type="Proteomes" id="UP000215413">
    <property type="component" value="Unassembled WGS sequence"/>
</dbReference>
<dbReference type="GO" id="GO:0003677">
    <property type="term" value="F:DNA binding"/>
    <property type="evidence" value="ECO:0007669"/>
    <property type="project" value="UniProtKB-KW"/>
</dbReference>
<evidence type="ECO:0000256" key="11">
    <source>
        <dbReference type="ARBA" id="ARBA00023163"/>
    </source>
</evidence>
<dbReference type="PIRSF" id="PIRSF002811">
    <property type="entry name" value="DnaG"/>
    <property type="match status" value="1"/>
</dbReference>
<dbReference type="PANTHER" id="PTHR30313">
    <property type="entry name" value="DNA PRIMASE"/>
    <property type="match status" value="1"/>
</dbReference>
<dbReference type="GO" id="GO:0003899">
    <property type="term" value="F:DNA-directed RNA polymerase activity"/>
    <property type="evidence" value="ECO:0007669"/>
    <property type="project" value="UniProtKB-UniRule"/>
</dbReference>
<accession>A0A233V5F9</accession>
<evidence type="ECO:0000256" key="10">
    <source>
        <dbReference type="ARBA" id="ARBA00023125"/>
    </source>
</evidence>
<dbReference type="InterPro" id="IPR006295">
    <property type="entry name" value="DNA_primase_DnaG"/>
</dbReference>
<evidence type="ECO:0000259" key="15">
    <source>
        <dbReference type="PROSITE" id="PS50880"/>
    </source>
</evidence>
<dbReference type="EMBL" id="NDYC01000019">
    <property type="protein sequence ID" value="OXZ27617.1"/>
    <property type="molecule type" value="Genomic_DNA"/>
</dbReference>
<evidence type="ECO:0000256" key="5">
    <source>
        <dbReference type="ARBA" id="ARBA00022705"/>
    </source>
</evidence>
<gene>
    <name evidence="12" type="primary">dnaG</name>
    <name evidence="16" type="ORF">B9N49_04635</name>
</gene>
<dbReference type="GO" id="GO:1990077">
    <property type="term" value="C:primosome complex"/>
    <property type="evidence" value="ECO:0007669"/>
    <property type="project" value="UniProtKB-KW"/>
</dbReference>
<dbReference type="Pfam" id="PF13155">
    <property type="entry name" value="Toprim_2"/>
    <property type="match status" value="1"/>
</dbReference>
<dbReference type="SMART" id="SM00493">
    <property type="entry name" value="TOPRIM"/>
    <property type="match status" value="1"/>
</dbReference>
<dbReference type="SUPFAM" id="SSF57783">
    <property type="entry name" value="Zinc beta-ribbon"/>
    <property type="match status" value="1"/>
</dbReference>
<dbReference type="GO" id="GO:0000428">
    <property type="term" value="C:DNA-directed RNA polymerase complex"/>
    <property type="evidence" value="ECO:0007669"/>
    <property type="project" value="UniProtKB-KW"/>
</dbReference>
<evidence type="ECO:0000256" key="2">
    <source>
        <dbReference type="ARBA" id="ARBA00022515"/>
    </source>
</evidence>
<dbReference type="InterPro" id="IPR006171">
    <property type="entry name" value="TOPRIM_dom"/>
</dbReference>
<dbReference type="InterPro" id="IPR034151">
    <property type="entry name" value="TOPRIM_DnaG_bac"/>
</dbReference>
<keyword evidence="5 12" id="KW-0235">DNA replication</keyword>
<dbReference type="SUPFAM" id="SSF56731">
    <property type="entry name" value="DNA primase core"/>
    <property type="match status" value="1"/>
</dbReference>
<comment type="function">
    <text evidence="12 13">RNA polymerase that catalyzes the synthesis of short RNA molecules used as primers for DNA polymerase during DNA replication.</text>
</comment>
<keyword evidence="11 12" id="KW-0804">Transcription</keyword>
<dbReference type="PROSITE" id="PS50880">
    <property type="entry name" value="TOPRIM"/>
    <property type="match status" value="1"/>
</dbReference>
<name>A0A233V5F9_FINMA</name>
<comment type="domain">
    <text evidence="12">Contains an N-terminal zinc-binding domain, a central core domain that contains the primase activity, and a C-terminal DnaB-binding domain.</text>
</comment>
<dbReference type="HAMAP" id="MF_00974">
    <property type="entry name" value="DNA_primase_DnaG"/>
    <property type="match status" value="1"/>
</dbReference>
<evidence type="ECO:0000256" key="6">
    <source>
        <dbReference type="ARBA" id="ARBA00022723"/>
    </source>
</evidence>
<evidence type="ECO:0000313" key="17">
    <source>
        <dbReference type="Proteomes" id="UP000215413"/>
    </source>
</evidence>
<sequence>MGFIPQDKIDEIKSVADIVSVIGDYVELKRAGSNYVGLCPFHNEKTPSFSVSPSKGIFHCFGCGVGGDVISFIMQKEGLSYPEAIKFLADKLGILVETNEVNKEKYEHRKKLFEINNEAKLFYYKNLLINDIPKDYIKKRNLNNNLINKFIIGYADGKNSLYRHLLQKGYQKDDIIEVGLINQDEKGNVYDKFRNRLMFPIIDIRGNVIGFGGRALAEARAKYMNSPQSLAYDKSKNVYGVSNLKNSTKVGKIILVEGYMDVISLTNYGFDYAIASLGTSLTHDQAKLIKRYCKNIYICYDGDSAGQNATSRAIEIFKEQDISPNIIVIPDNMDPDDYIKQYGNESFNRLIDNAMDSVIYEYKKILQKYDINDVKEKIQLIDDLTTLLSKLDREVIRDEYIKRFSDDLNIEYVSLKKDVYNKLKETKPNVNFHNERTEDNQNTEKDSINNQEKITAIDIMTIACFHKDIYYDLKEEFSKFKTKISSYNNFMEFVDFYYSKNNENQIDEKAARDYFKNDIQMDRTIDYLYQKSKYSININNIGRVVLEIKKYLMTQEKDNIKSQLDLMQSVEFNEKINKEYNEILNKILEINRQIKEYK</sequence>
<dbReference type="CDD" id="cd03364">
    <property type="entry name" value="TOPRIM_DnaG_primases"/>
    <property type="match status" value="1"/>
</dbReference>
<dbReference type="RefSeq" id="WP_094205732.1">
    <property type="nucleotide sequence ID" value="NZ_JAWGQT010000040.1"/>
</dbReference>
<keyword evidence="2 12" id="KW-0639">Primosome</keyword>
<dbReference type="EC" id="2.7.7.101" evidence="12"/>
<evidence type="ECO:0000256" key="7">
    <source>
        <dbReference type="ARBA" id="ARBA00022771"/>
    </source>
</evidence>
<keyword evidence="6 12" id="KW-0479">Metal-binding</keyword>
<dbReference type="FunFam" id="3.90.580.10:FF:000001">
    <property type="entry name" value="DNA primase"/>
    <property type="match status" value="1"/>
</dbReference>
<evidence type="ECO:0000256" key="13">
    <source>
        <dbReference type="PIRNR" id="PIRNR002811"/>
    </source>
</evidence>
<proteinExistence type="inferred from homology"/>
<dbReference type="Pfam" id="PF10410">
    <property type="entry name" value="DnaB_bind"/>
    <property type="match status" value="1"/>
</dbReference>
<keyword evidence="1 12" id="KW-0240">DNA-directed RNA polymerase</keyword>
<keyword evidence="10 12" id="KW-0238">DNA-binding</keyword>
<dbReference type="SMART" id="SM00400">
    <property type="entry name" value="ZnF_CHCC"/>
    <property type="match status" value="1"/>
</dbReference>
<evidence type="ECO:0000256" key="4">
    <source>
        <dbReference type="ARBA" id="ARBA00022695"/>
    </source>
</evidence>
<dbReference type="GO" id="GO:0005737">
    <property type="term" value="C:cytoplasm"/>
    <property type="evidence" value="ECO:0007669"/>
    <property type="project" value="TreeGrafter"/>
</dbReference>
<dbReference type="Gene3D" id="3.90.980.10">
    <property type="entry name" value="DNA primase, catalytic core, N-terminal domain"/>
    <property type="match status" value="1"/>
</dbReference>
<keyword evidence="8 12" id="KW-0862">Zinc</keyword>
<comment type="similarity">
    <text evidence="12 13">Belongs to the DnaG primase family.</text>
</comment>
<feature type="zinc finger region" description="CHC2-type" evidence="12 14">
    <location>
        <begin position="39"/>
        <end position="63"/>
    </location>
</feature>
<evidence type="ECO:0000256" key="1">
    <source>
        <dbReference type="ARBA" id="ARBA00022478"/>
    </source>
</evidence>
<dbReference type="InterPro" id="IPR037068">
    <property type="entry name" value="DNA_primase_core_N_sf"/>
</dbReference>
<comment type="subunit">
    <text evidence="12">Monomer. Interacts with DnaB.</text>
</comment>
<dbReference type="InterPro" id="IPR002694">
    <property type="entry name" value="Znf_CHC2"/>
</dbReference>
<dbReference type="NCBIfam" id="TIGR01391">
    <property type="entry name" value="dnaG"/>
    <property type="match status" value="1"/>
</dbReference>
<dbReference type="GO" id="GO:0006269">
    <property type="term" value="P:DNA replication, synthesis of primer"/>
    <property type="evidence" value="ECO:0007669"/>
    <property type="project" value="UniProtKB-UniRule"/>
</dbReference>
<dbReference type="AlphaFoldDB" id="A0A233V5F9"/>
<comment type="catalytic activity">
    <reaction evidence="12">
        <text>ssDNA + n NTP = ssDNA/pppN(pN)n-1 hybrid + (n-1) diphosphate.</text>
        <dbReference type="EC" id="2.7.7.101"/>
    </reaction>
</comment>
<evidence type="ECO:0000313" key="16">
    <source>
        <dbReference type="EMBL" id="OXZ27617.1"/>
    </source>
</evidence>
<dbReference type="Gene3D" id="3.90.580.10">
    <property type="entry name" value="Zinc finger, CHC2-type domain"/>
    <property type="match status" value="1"/>
</dbReference>
<keyword evidence="4 12" id="KW-0548">Nucleotidyltransferase</keyword>
<dbReference type="InterPro" id="IPR013264">
    <property type="entry name" value="DNAG_N"/>
</dbReference>